<keyword evidence="3" id="KW-1185">Reference proteome</keyword>
<accession>A0AAV4D6S4</accession>
<organism evidence="2 3">
    <name type="scientific">Plakobranchus ocellatus</name>
    <dbReference type="NCBI Taxonomy" id="259542"/>
    <lineage>
        <taxon>Eukaryota</taxon>
        <taxon>Metazoa</taxon>
        <taxon>Spiralia</taxon>
        <taxon>Lophotrochozoa</taxon>
        <taxon>Mollusca</taxon>
        <taxon>Gastropoda</taxon>
        <taxon>Heterobranchia</taxon>
        <taxon>Euthyneura</taxon>
        <taxon>Panpulmonata</taxon>
        <taxon>Sacoglossa</taxon>
        <taxon>Placobranchoidea</taxon>
        <taxon>Plakobranchidae</taxon>
        <taxon>Plakobranchus</taxon>
    </lineage>
</organism>
<feature type="compositionally biased region" description="Basic and acidic residues" evidence="1">
    <location>
        <begin position="11"/>
        <end position="21"/>
    </location>
</feature>
<gene>
    <name evidence="2" type="ORF">PoB_006643700</name>
</gene>
<name>A0AAV4D6S4_9GAST</name>
<dbReference type="Proteomes" id="UP000735302">
    <property type="component" value="Unassembled WGS sequence"/>
</dbReference>
<evidence type="ECO:0000313" key="3">
    <source>
        <dbReference type="Proteomes" id="UP000735302"/>
    </source>
</evidence>
<comment type="caution">
    <text evidence="2">The sequence shown here is derived from an EMBL/GenBank/DDBJ whole genome shotgun (WGS) entry which is preliminary data.</text>
</comment>
<proteinExistence type="predicted"/>
<dbReference type="EMBL" id="BLXT01007556">
    <property type="protein sequence ID" value="GFO39932.1"/>
    <property type="molecule type" value="Genomic_DNA"/>
</dbReference>
<feature type="region of interest" description="Disordered" evidence="1">
    <location>
        <begin position="1"/>
        <end position="23"/>
    </location>
</feature>
<reference evidence="2 3" key="1">
    <citation type="journal article" date="2021" name="Elife">
        <title>Chloroplast acquisition without the gene transfer in kleptoplastic sea slugs, Plakobranchus ocellatus.</title>
        <authorList>
            <person name="Maeda T."/>
            <person name="Takahashi S."/>
            <person name="Yoshida T."/>
            <person name="Shimamura S."/>
            <person name="Takaki Y."/>
            <person name="Nagai Y."/>
            <person name="Toyoda A."/>
            <person name="Suzuki Y."/>
            <person name="Arimoto A."/>
            <person name="Ishii H."/>
            <person name="Satoh N."/>
            <person name="Nishiyama T."/>
            <person name="Hasebe M."/>
            <person name="Maruyama T."/>
            <person name="Minagawa J."/>
            <person name="Obokata J."/>
            <person name="Shigenobu S."/>
        </authorList>
    </citation>
    <scope>NUCLEOTIDE SEQUENCE [LARGE SCALE GENOMIC DNA]</scope>
</reference>
<protein>
    <submittedName>
        <fullName evidence="2">Uncharacterized protein</fullName>
    </submittedName>
</protein>
<evidence type="ECO:0000313" key="2">
    <source>
        <dbReference type="EMBL" id="GFO39932.1"/>
    </source>
</evidence>
<feature type="compositionally biased region" description="Gly residues" evidence="1">
    <location>
        <begin position="1"/>
        <end position="10"/>
    </location>
</feature>
<sequence>MAVPQPGGGRTKQEENLRQKENTPFFENILPGWMKDEVTTISNDEPNCPREDLAGVDEKQSYEDVRVAMTASPGVRGHRYGIIS</sequence>
<evidence type="ECO:0000256" key="1">
    <source>
        <dbReference type="SAM" id="MobiDB-lite"/>
    </source>
</evidence>
<dbReference type="AlphaFoldDB" id="A0AAV4D6S4"/>